<evidence type="ECO:0008006" key="3">
    <source>
        <dbReference type="Google" id="ProtNLM"/>
    </source>
</evidence>
<protein>
    <recommendedName>
        <fullName evidence="3">Poly A polymerase head domain-containing protein</fullName>
    </recommendedName>
</protein>
<reference evidence="2" key="1">
    <citation type="journal article" date="2019" name="Int. J. Syst. Evol. Microbiol.">
        <title>The Global Catalogue of Microorganisms (GCM) 10K type strain sequencing project: providing services to taxonomists for standard genome sequencing and annotation.</title>
        <authorList>
            <consortium name="The Broad Institute Genomics Platform"/>
            <consortium name="The Broad Institute Genome Sequencing Center for Infectious Disease"/>
            <person name="Wu L."/>
            <person name="Ma J."/>
        </authorList>
    </citation>
    <scope>NUCLEOTIDE SEQUENCE [LARGE SCALE GENOMIC DNA]</scope>
    <source>
        <strain evidence="2">KCTC 42447</strain>
    </source>
</reference>
<name>A0ABV7TD24_9GAMM</name>
<dbReference type="Gene3D" id="3.30.460.10">
    <property type="entry name" value="Beta Polymerase, domain 2"/>
    <property type="match status" value="1"/>
</dbReference>
<dbReference type="SUPFAM" id="SSF81301">
    <property type="entry name" value="Nucleotidyltransferase"/>
    <property type="match status" value="1"/>
</dbReference>
<proteinExistence type="predicted"/>
<dbReference type="Proteomes" id="UP001595630">
    <property type="component" value="Unassembled WGS sequence"/>
</dbReference>
<comment type="caution">
    <text evidence="1">The sequence shown here is derived from an EMBL/GenBank/DDBJ whole genome shotgun (WGS) entry which is preliminary data.</text>
</comment>
<evidence type="ECO:0000313" key="2">
    <source>
        <dbReference type="Proteomes" id="UP001595630"/>
    </source>
</evidence>
<keyword evidence="2" id="KW-1185">Reference proteome</keyword>
<evidence type="ECO:0000313" key="1">
    <source>
        <dbReference type="EMBL" id="MFC3609516.1"/>
    </source>
</evidence>
<accession>A0ABV7TD24</accession>
<dbReference type="RefSeq" id="WP_386367188.1">
    <property type="nucleotide sequence ID" value="NZ_JBHRXZ010000029.1"/>
</dbReference>
<dbReference type="EMBL" id="JBHRXZ010000029">
    <property type="protein sequence ID" value="MFC3609516.1"/>
    <property type="molecule type" value="Genomic_DNA"/>
</dbReference>
<organism evidence="1 2">
    <name type="scientific">Stutzerimonas tarimensis</name>
    <dbReference type="NCBI Taxonomy" id="1507735"/>
    <lineage>
        <taxon>Bacteria</taxon>
        <taxon>Pseudomonadati</taxon>
        <taxon>Pseudomonadota</taxon>
        <taxon>Gammaproteobacteria</taxon>
        <taxon>Pseudomonadales</taxon>
        <taxon>Pseudomonadaceae</taxon>
        <taxon>Stutzerimonas</taxon>
    </lineage>
</organism>
<sequence length="270" mass="30891">MTNNQIPLDLNDTPTKTGGAAYAFKKPKDFIELISKSSPHSDIYLFGGILRDIAMFGKKGFCSDIDIVIDGNWEDCFNIISNLGLTPNKFGGYRLTVAGWPIDIWHAKDTWAVARGFVKYESIHSLTKTTILNWDAILMNWRSREVICDSSYLESLERKKMDIVLLHNPNPKGAAARVFRHLCLKDARSITQSTALYLINTTKQFSLRELKEYELYSYNNTFIEPSIYELFKKAQEIEALSTRDRIDEAAKLLLMQGVAPSFKQMHWDFS</sequence>
<dbReference type="InterPro" id="IPR043519">
    <property type="entry name" value="NT_sf"/>
</dbReference>
<gene>
    <name evidence="1" type="ORF">ACFOMF_17220</name>
</gene>